<protein>
    <recommendedName>
        <fullName evidence="4">Secreted protein</fullName>
    </recommendedName>
</protein>
<name>A0ABS4PTS6_9PSEU</name>
<evidence type="ECO:0008006" key="4">
    <source>
        <dbReference type="Google" id="ProtNLM"/>
    </source>
</evidence>
<dbReference type="Proteomes" id="UP000741013">
    <property type="component" value="Unassembled WGS sequence"/>
</dbReference>
<keyword evidence="1" id="KW-0732">Signal</keyword>
<dbReference type="RefSeq" id="WP_209665578.1">
    <property type="nucleotide sequence ID" value="NZ_JAGGMS010000001.1"/>
</dbReference>
<evidence type="ECO:0000313" key="3">
    <source>
        <dbReference type="Proteomes" id="UP000741013"/>
    </source>
</evidence>
<comment type="caution">
    <text evidence="2">The sequence shown here is derived from an EMBL/GenBank/DDBJ whole genome shotgun (WGS) entry which is preliminary data.</text>
</comment>
<feature type="signal peptide" evidence="1">
    <location>
        <begin position="1"/>
        <end position="22"/>
    </location>
</feature>
<gene>
    <name evidence="2" type="ORF">JOM49_003754</name>
</gene>
<organism evidence="2 3">
    <name type="scientific">Amycolatopsis magusensis</name>
    <dbReference type="NCBI Taxonomy" id="882444"/>
    <lineage>
        <taxon>Bacteria</taxon>
        <taxon>Bacillati</taxon>
        <taxon>Actinomycetota</taxon>
        <taxon>Actinomycetes</taxon>
        <taxon>Pseudonocardiales</taxon>
        <taxon>Pseudonocardiaceae</taxon>
        <taxon>Amycolatopsis</taxon>
    </lineage>
</organism>
<accession>A0ABS4PTS6</accession>
<dbReference type="EMBL" id="JAGGMS010000001">
    <property type="protein sequence ID" value="MBP2182228.1"/>
    <property type="molecule type" value="Genomic_DNA"/>
</dbReference>
<sequence length="76" mass="8393">MKKSKIAAAAVMGALASTIALAQPASAGGDPRYYLESSWTEEGDCQINGYLGQQDRRWSAYYCSASHWSWDLYIKP</sequence>
<evidence type="ECO:0000256" key="1">
    <source>
        <dbReference type="SAM" id="SignalP"/>
    </source>
</evidence>
<keyword evidence="3" id="KW-1185">Reference proteome</keyword>
<evidence type="ECO:0000313" key="2">
    <source>
        <dbReference type="EMBL" id="MBP2182228.1"/>
    </source>
</evidence>
<feature type="chain" id="PRO_5047290627" description="Secreted protein" evidence="1">
    <location>
        <begin position="23"/>
        <end position="76"/>
    </location>
</feature>
<reference evidence="2 3" key="1">
    <citation type="submission" date="2021-03" db="EMBL/GenBank/DDBJ databases">
        <title>Sequencing the genomes of 1000 actinobacteria strains.</title>
        <authorList>
            <person name="Klenk H.-P."/>
        </authorList>
    </citation>
    <scope>NUCLEOTIDE SEQUENCE [LARGE SCALE GENOMIC DNA]</scope>
    <source>
        <strain evidence="2 3">DSM 45510</strain>
    </source>
</reference>
<proteinExistence type="predicted"/>